<evidence type="ECO:0000313" key="3">
    <source>
        <dbReference type="EMBL" id="MBW47154.1"/>
    </source>
</evidence>
<dbReference type="AlphaFoldDB" id="A0A2M4B267"/>
<feature type="region of interest" description="Disordered" evidence="1">
    <location>
        <begin position="38"/>
        <end position="71"/>
    </location>
</feature>
<evidence type="ECO:0000256" key="2">
    <source>
        <dbReference type="SAM" id="SignalP"/>
    </source>
</evidence>
<dbReference type="EMBL" id="GGFK01013833">
    <property type="protein sequence ID" value="MBW47154.1"/>
    <property type="molecule type" value="Transcribed_RNA"/>
</dbReference>
<accession>A0A2M4B267</accession>
<proteinExistence type="predicted"/>
<sequence length="71" mass="7495">MAIAGALLSLQVITLALPTRKAAFHRVFRQPHAAGAVGHYIGGRSNSSSSRPPKPASQQQQQHLVVAPSEV</sequence>
<keyword evidence="2" id="KW-0732">Signal</keyword>
<evidence type="ECO:0000256" key="1">
    <source>
        <dbReference type="SAM" id="MobiDB-lite"/>
    </source>
</evidence>
<feature type="signal peptide" evidence="2">
    <location>
        <begin position="1"/>
        <end position="16"/>
    </location>
</feature>
<feature type="chain" id="PRO_5014941177" evidence="2">
    <location>
        <begin position="17"/>
        <end position="71"/>
    </location>
</feature>
<name>A0A2M4B267_9DIPT</name>
<organism evidence="3">
    <name type="scientific">Anopheles triannulatus</name>
    <dbReference type="NCBI Taxonomy" id="58253"/>
    <lineage>
        <taxon>Eukaryota</taxon>
        <taxon>Metazoa</taxon>
        <taxon>Ecdysozoa</taxon>
        <taxon>Arthropoda</taxon>
        <taxon>Hexapoda</taxon>
        <taxon>Insecta</taxon>
        <taxon>Pterygota</taxon>
        <taxon>Neoptera</taxon>
        <taxon>Endopterygota</taxon>
        <taxon>Diptera</taxon>
        <taxon>Nematocera</taxon>
        <taxon>Culicoidea</taxon>
        <taxon>Culicidae</taxon>
        <taxon>Anophelinae</taxon>
        <taxon>Anopheles</taxon>
    </lineage>
</organism>
<reference evidence="3" key="1">
    <citation type="submission" date="2018-01" db="EMBL/GenBank/DDBJ databases">
        <title>An insight into the sialome of Amazonian anophelines.</title>
        <authorList>
            <person name="Ribeiro J.M."/>
            <person name="Scarpassa V."/>
            <person name="Calvo E."/>
        </authorList>
    </citation>
    <scope>NUCLEOTIDE SEQUENCE</scope>
    <source>
        <tissue evidence="3">Salivary glands</tissue>
    </source>
</reference>
<protein>
    <submittedName>
        <fullName evidence="3">Putative secreted protein</fullName>
    </submittedName>
</protein>
<feature type="compositionally biased region" description="Low complexity" evidence="1">
    <location>
        <begin position="45"/>
        <end position="62"/>
    </location>
</feature>